<reference evidence="3" key="5">
    <citation type="submission" date="2015-06" db="UniProtKB">
        <authorList>
            <consortium name="EnsemblFungi"/>
        </authorList>
    </citation>
    <scope>IDENTIFICATION</scope>
    <source>
        <strain evidence="3">ATCC 64411</strain>
    </source>
</reference>
<accession>A0A0C4DZD4</accession>
<reference evidence="2" key="1">
    <citation type="submission" date="2010-05" db="EMBL/GenBank/DDBJ databases">
        <title>The Genome Sequence of Magnaporthe poae strain ATCC 64411.</title>
        <authorList>
            <consortium name="The Broad Institute Genome Sequencing Platform"/>
            <consortium name="Broad Institute Genome Sequencing Center for Infectious Disease"/>
            <person name="Ma L.-J."/>
            <person name="Dead R."/>
            <person name="Young S."/>
            <person name="Zeng Q."/>
            <person name="Koehrsen M."/>
            <person name="Alvarado L."/>
            <person name="Berlin A."/>
            <person name="Chapman S.B."/>
            <person name="Chen Z."/>
            <person name="Freedman E."/>
            <person name="Gellesch M."/>
            <person name="Goldberg J."/>
            <person name="Griggs A."/>
            <person name="Gujja S."/>
            <person name="Heilman E.R."/>
            <person name="Heiman D."/>
            <person name="Hepburn T."/>
            <person name="Howarth C."/>
            <person name="Jen D."/>
            <person name="Larson L."/>
            <person name="Mehta T."/>
            <person name="Neiman D."/>
            <person name="Pearson M."/>
            <person name="Roberts A."/>
            <person name="Saif S."/>
            <person name="Shea T."/>
            <person name="Shenoy N."/>
            <person name="Sisk P."/>
            <person name="Stolte C."/>
            <person name="Sykes S."/>
            <person name="Walk T."/>
            <person name="White J."/>
            <person name="Yandava C."/>
            <person name="Haas B."/>
            <person name="Nusbaum C."/>
            <person name="Birren B."/>
        </authorList>
    </citation>
    <scope>NUCLEOTIDE SEQUENCE</scope>
    <source>
        <strain evidence="2">ATCC 64411</strain>
    </source>
</reference>
<dbReference type="EnsemblFungi" id="MAPG_05429T0">
    <property type="protein sequence ID" value="MAPG_05429T0"/>
    <property type="gene ID" value="MAPG_05429"/>
</dbReference>
<protein>
    <submittedName>
        <fullName evidence="2 3">Uncharacterized protein</fullName>
    </submittedName>
</protein>
<organism evidence="3 4">
    <name type="scientific">Magnaporthiopsis poae (strain ATCC 64411 / 73-15)</name>
    <name type="common">Kentucky bluegrass fungus</name>
    <name type="synonym">Magnaporthe poae</name>
    <dbReference type="NCBI Taxonomy" id="644358"/>
    <lineage>
        <taxon>Eukaryota</taxon>
        <taxon>Fungi</taxon>
        <taxon>Dikarya</taxon>
        <taxon>Ascomycota</taxon>
        <taxon>Pezizomycotina</taxon>
        <taxon>Sordariomycetes</taxon>
        <taxon>Sordariomycetidae</taxon>
        <taxon>Magnaporthales</taxon>
        <taxon>Magnaporthaceae</taxon>
        <taxon>Magnaporthiopsis</taxon>
    </lineage>
</organism>
<evidence type="ECO:0000256" key="1">
    <source>
        <dbReference type="SAM" id="MobiDB-lite"/>
    </source>
</evidence>
<dbReference type="EMBL" id="GL876969">
    <property type="protein sequence ID" value="KLU86415.1"/>
    <property type="molecule type" value="Genomic_DNA"/>
</dbReference>
<dbReference type="Proteomes" id="UP000011715">
    <property type="component" value="Unassembled WGS sequence"/>
</dbReference>
<keyword evidence="4" id="KW-1185">Reference proteome</keyword>
<proteinExistence type="predicted"/>
<evidence type="ECO:0000313" key="2">
    <source>
        <dbReference type="EMBL" id="KLU86415.1"/>
    </source>
</evidence>
<evidence type="ECO:0000313" key="3">
    <source>
        <dbReference type="EnsemblFungi" id="MAPG_05429T0"/>
    </source>
</evidence>
<feature type="region of interest" description="Disordered" evidence="1">
    <location>
        <begin position="34"/>
        <end position="59"/>
    </location>
</feature>
<feature type="compositionally biased region" description="Basic and acidic residues" evidence="1">
    <location>
        <begin position="39"/>
        <end position="49"/>
    </location>
</feature>
<reference evidence="4" key="2">
    <citation type="submission" date="2010-05" db="EMBL/GenBank/DDBJ databases">
        <title>The genome sequence of Magnaporthe poae strain ATCC 64411.</title>
        <authorList>
            <person name="Ma L.-J."/>
            <person name="Dead R."/>
            <person name="Young S."/>
            <person name="Zeng Q."/>
            <person name="Koehrsen M."/>
            <person name="Alvarado L."/>
            <person name="Berlin A."/>
            <person name="Chapman S.B."/>
            <person name="Chen Z."/>
            <person name="Freedman E."/>
            <person name="Gellesch M."/>
            <person name="Goldberg J."/>
            <person name="Griggs A."/>
            <person name="Gujja S."/>
            <person name="Heilman E.R."/>
            <person name="Heiman D."/>
            <person name="Hepburn T."/>
            <person name="Howarth C."/>
            <person name="Jen D."/>
            <person name="Larson L."/>
            <person name="Mehta T."/>
            <person name="Neiman D."/>
            <person name="Pearson M."/>
            <person name="Roberts A."/>
            <person name="Saif S."/>
            <person name="Shea T."/>
            <person name="Shenoy N."/>
            <person name="Sisk P."/>
            <person name="Stolte C."/>
            <person name="Sykes S."/>
            <person name="Walk T."/>
            <person name="White J."/>
            <person name="Yandava C."/>
            <person name="Haas B."/>
            <person name="Nusbaum C."/>
            <person name="Birren B."/>
        </authorList>
    </citation>
    <scope>NUCLEOTIDE SEQUENCE [LARGE SCALE GENOMIC DNA]</scope>
    <source>
        <strain evidence="4">ATCC 64411 / 73-15</strain>
    </source>
</reference>
<reference evidence="2" key="3">
    <citation type="submission" date="2011-03" db="EMBL/GenBank/DDBJ databases">
        <title>Annotation of Magnaporthe poae ATCC 64411.</title>
        <authorList>
            <person name="Ma L.-J."/>
            <person name="Dead R."/>
            <person name="Young S.K."/>
            <person name="Zeng Q."/>
            <person name="Gargeya S."/>
            <person name="Fitzgerald M."/>
            <person name="Haas B."/>
            <person name="Abouelleil A."/>
            <person name="Alvarado L."/>
            <person name="Arachchi H.M."/>
            <person name="Berlin A."/>
            <person name="Brown A."/>
            <person name="Chapman S.B."/>
            <person name="Chen Z."/>
            <person name="Dunbar C."/>
            <person name="Freedman E."/>
            <person name="Gearin G."/>
            <person name="Gellesch M."/>
            <person name="Goldberg J."/>
            <person name="Griggs A."/>
            <person name="Gujja S."/>
            <person name="Heiman D."/>
            <person name="Howarth C."/>
            <person name="Larson L."/>
            <person name="Lui A."/>
            <person name="MacDonald P.J.P."/>
            <person name="Mehta T."/>
            <person name="Montmayeur A."/>
            <person name="Murphy C."/>
            <person name="Neiman D."/>
            <person name="Pearson M."/>
            <person name="Priest M."/>
            <person name="Roberts A."/>
            <person name="Saif S."/>
            <person name="Shea T."/>
            <person name="Shenoy N."/>
            <person name="Sisk P."/>
            <person name="Stolte C."/>
            <person name="Sykes S."/>
            <person name="Yandava C."/>
            <person name="Wortman J."/>
            <person name="Nusbaum C."/>
            <person name="Birren B."/>
        </authorList>
    </citation>
    <scope>NUCLEOTIDE SEQUENCE</scope>
    <source>
        <strain evidence="2">ATCC 64411</strain>
    </source>
</reference>
<gene>
    <name evidence="2" type="ORF">MAPG_05429</name>
</gene>
<name>A0A0C4DZD4_MAGP6</name>
<evidence type="ECO:0000313" key="4">
    <source>
        <dbReference type="Proteomes" id="UP000011715"/>
    </source>
</evidence>
<dbReference type="VEuPathDB" id="FungiDB:MAPG_05429"/>
<sequence>MPRTEVHVRYRRHRRTKKKEEGFLAYRSCRITNTAHPQHPHDLTVDHGAPRNRPPPWPPGPTLGALPPPLIASPRPAIAHPDREVFFSASSDSISAAFSLFHFFLSQFLSIASGGDLFYRFLFSGIRPGIVPSPNQSHGHHFPIWLPRTTIHALRTLATTARFFTTNGPSLLPLSVCWGAVCPFLFSSLGRWSHVRLSLLFLSCINLAGTDYTRRSGMDETFATSGTA</sequence>
<dbReference type="EMBL" id="ADBL01001291">
    <property type="status" value="NOT_ANNOTATED_CDS"/>
    <property type="molecule type" value="Genomic_DNA"/>
</dbReference>
<reference evidence="3" key="4">
    <citation type="journal article" date="2015" name="G3 (Bethesda)">
        <title>Genome sequences of three phytopathogenic species of the Magnaporthaceae family of fungi.</title>
        <authorList>
            <person name="Okagaki L.H."/>
            <person name="Nunes C.C."/>
            <person name="Sailsbery J."/>
            <person name="Clay B."/>
            <person name="Brown D."/>
            <person name="John T."/>
            <person name="Oh Y."/>
            <person name="Young N."/>
            <person name="Fitzgerald M."/>
            <person name="Haas B.J."/>
            <person name="Zeng Q."/>
            <person name="Young S."/>
            <person name="Adiconis X."/>
            <person name="Fan L."/>
            <person name="Levin J.Z."/>
            <person name="Mitchell T.K."/>
            <person name="Okubara P.A."/>
            <person name="Farman M.L."/>
            <person name="Kohn L.M."/>
            <person name="Birren B."/>
            <person name="Ma L.-J."/>
            <person name="Dean R.A."/>
        </authorList>
    </citation>
    <scope>NUCLEOTIDE SEQUENCE</scope>
    <source>
        <strain evidence="3">ATCC 64411 / 73-15</strain>
    </source>
</reference>
<dbReference type="AlphaFoldDB" id="A0A0C4DZD4"/>